<feature type="transmembrane region" description="Helical" evidence="1">
    <location>
        <begin position="6"/>
        <end position="23"/>
    </location>
</feature>
<keyword evidence="1" id="KW-1133">Transmembrane helix</keyword>
<protein>
    <recommendedName>
        <fullName evidence="4">NfeD family protein</fullName>
    </recommendedName>
</protein>
<keyword evidence="3" id="KW-1185">Reference proteome</keyword>
<evidence type="ECO:0000313" key="2">
    <source>
        <dbReference type="EMBL" id="WYK18274.1"/>
    </source>
</evidence>
<proteinExistence type="predicted"/>
<organism evidence="2 3">
    <name type="scientific">Roseovarius rhodophyticola</name>
    <dbReference type="NCBI Taxonomy" id="3080827"/>
    <lineage>
        <taxon>Bacteria</taxon>
        <taxon>Pseudomonadati</taxon>
        <taxon>Pseudomonadota</taxon>
        <taxon>Alphaproteobacteria</taxon>
        <taxon>Rhodobacterales</taxon>
        <taxon>Roseobacteraceae</taxon>
        <taxon>Roseovarius</taxon>
    </lineage>
</organism>
<dbReference type="RefSeq" id="WP_317054959.1">
    <property type="nucleotide sequence ID" value="NZ_CP146606.1"/>
</dbReference>
<evidence type="ECO:0000313" key="3">
    <source>
        <dbReference type="Proteomes" id="UP001281305"/>
    </source>
</evidence>
<keyword evidence="1" id="KW-0812">Transmembrane</keyword>
<sequence>MAWVSLWWVWLCAALVLAILELLVPSYIFLGIAVGAAIMAGIVVIFPPLGVSTLMAIFAALSLVSWLVLRRIFRSPDDQTRIVHEDVNK</sequence>
<dbReference type="Proteomes" id="UP001281305">
    <property type="component" value="Chromosome"/>
</dbReference>
<reference evidence="2 3" key="1">
    <citation type="submission" date="2024-02" db="EMBL/GenBank/DDBJ databases">
        <title>Roseovarius strain W115 nov., isolated from a marine algae.</title>
        <authorList>
            <person name="Lee M.W."/>
            <person name="Lee J.K."/>
            <person name="Kim J.M."/>
            <person name="Choi D.G."/>
            <person name="Baek J.H."/>
            <person name="Bayburt H."/>
            <person name="Jung J.J."/>
            <person name="Han D.M."/>
            <person name="Jeon C.O."/>
        </authorList>
    </citation>
    <scope>NUCLEOTIDE SEQUENCE [LARGE SCALE GENOMIC DNA]</scope>
    <source>
        <strain evidence="2 3">W115</strain>
    </source>
</reference>
<dbReference type="EMBL" id="CP146606">
    <property type="protein sequence ID" value="WYK18274.1"/>
    <property type="molecule type" value="Genomic_DNA"/>
</dbReference>
<keyword evidence="1" id="KW-0472">Membrane</keyword>
<name>A0ABZ2TEW5_9RHOB</name>
<evidence type="ECO:0000256" key="1">
    <source>
        <dbReference type="SAM" id="Phobius"/>
    </source>
</evidence>
<accession>A0ABZ2TEW5</accession>
<gene>
    <name evidence="2" type="ORF">RZS32_018190</name>
</gene>
<feature type="transmembrane region" description="Helical" evidence="1">
    <location>
        <begin position="52"/>
        <end position="69"/>
    </location>
</feature>
<evidence type="ECO:0008006" key="4">
    <source>
        <dbReference type="Google" id="ProtNLM"/>
    </source>
</evidence>